<name>A0AAE1CPW1_9GAST</name>
<keyword evidence="2" id="KW-1185">Reference proteome</keyword>
<proteinExistence type="predicted"/>
<evidence type="ECO:0000313" key="1">
    <source>
        <dbReference type="EMBL" id="KAK3726828.1"/>
    </source>
</evidence>
<gene>
    <name evidence="1" type="ORF">RRG08_010624</name>
</gene>
<dbReference type="Proteomes" id="UP001283361">
    <property type="component" value="Unassembled WGS sequence"/>
</dbReference>
<protein>
    <submittedName>
        <fullName evidence="1">Uncharacterized protein</fullName>
    </submittedName>
</protein>
<reference evidence="1" key="1">
    <citation type="journal article" date="2023" name="G3 (Bethesda)">
        <title>A reference genome for the long-term kleptoplast-retaining sea slug Elysia crispata morphotype clarki.</title>
        <authorList>
            <person name="Eastman K.E."/>
            <person name="Pendleton A.L."/>
            <person name="Shaikh M.A."/>
            <person name="Suttiyut T."/>
            <person name="Ogas R."/>
            <person name="Tomko P."/>
            <person name="Gavelis G."/>
            <person name="Widhalm J.R."/>
            <person name="Wisecaver J.H."/>
        </authorList>
    </citation>
    <scope>NUCLEOTIDE SEQUENCE</scope>
    <source>
        <strain evidence="1">ECLA1</strain>
    </source>
</reference>
<dbReference type="AlphaFoldDB" id="A0AAE1CPW1"/>
<dbReference type="EMBL" id="JAWDGP010007283">
    <property type="protein sequence ID" value="KAK3726828.1"/>
    <property type="molecule type" value="Genomic_DNA"/>
</dbReference>
<accession>A0AAE1CPW1</accession>
<comment type="caution">
    <text evidence="1">The sequence shown here is derived from an EMBL/GenBank/DDBJ whole genome shotgun (WGS) entry which is preliminary data.</text>
</comment>
<sequence>MEPPVLSACFYPYSTGVIARRFQFKQAREVPHWRSLRTCFPIGNLLDPGWMYLGVPKPKKPTQFPLSPLSEVWRRRVN</sequence>
<evidence type="ECO:0000313" key="2">
    <source>
        <dbReference type="Proteomes" id="UP001283361"/>
    </source>
</evidence>
<organism evidence="1 2">
    <name type="scientific">Elysia crispata</name>
    <name type="common">lettuce slug</name>
    <dbReference type="NCBI Taxonomy" id="231223"/>
    <lineage>
        <taxon>Eukaryota</taxon>
        <taxon>Metazoa</taxon>
        <taxon>Spiralia</taxon>
        <taxon>Lophotrochozoa</taxon>
        <taxon>Mollusca</taxon>
        <taxon>Gastropoda</taxon>
        <taxon>Heterobranchia</taxon>
        <taxon>Euthyneura</taxon>
        <taxon>Panpulmonata</taxon>
        <taxon>Sacoglossa</taxon>
        <taxon>Placobranchoidea</taxon>
        <taxon>Plakobranchidae</taxon>
        <taxon>Elysia</taxon>
    </lineage>
</organism>